<dbReference type="CDD" id="cd00037">
    <property type="entry name" value="CLECT"/>
    <property type="match status" value="1"/>
</dbReference>
<accession>A0ABD3XSV0</accession>
<evidence type="ECO:0000313" key="2">
    <source>
        <dbReference type="EMBL" id="KAL3889299.1"/>
    </source>
</evidence>
<evidence type="ECO:0000313" key="3">
    <source>
        <dbReference type="Proteomes" id="UP001634394"/>
    </source>
</evidence>
<reference evidence="2 3" key="1">
    <citation type="submission" date="2024-11" db="EMBL/GenBank/DDBJ databases">
        <title>Chromosome-level genome assembly of the freshwater bivalve Anodonta woodiana.</title>
        <authorList>
            <person name="Chen X."/>
        </authorList>
    </citation>
    <scope>NUCLEOTIDE SEQUENCE [LARGE SCALE GENOMIC DNA]</scope>
    <source>
        <strain evidence="2">MN2024</strain>
        <tissue evidence="2">Gills</tissue>
    </source>
</reference>
<proteinExistence type="predicted"/>
<dbReference type="Proteomes" id="UP001634394">
    <property type="component" value="Unassembled WGS sequence"/>
</dbReference>
<dbReference type="Pfam" id="PF00059">
    <property type="entry name" value="Lectin_C"/>
    <property type="match status" value="1"/>
</dbReference>
<dbReference type="SUPFAM" id="SSF56436">
    <property type="entry name" value="C-type lectin-like"/>
    <property type="match status" value="1"/>
</dbReference>
<dbReference type="InterPro" id="IPR001304">
    <property type="entry name" value="C-type_lectin-like"/>
</dbReference>
<gene>
    <name evidence="2" type="ORF">ACJMK2_001643</name>
</gene>
<dbReference type="InterPro" id="IPR016186">
    <property type="entry name" value="C-type_lectin-like/link_sf"/>
</dbReference>
<protein>
    <recommendedName>
        <fullName evidence="1">C-type lectin domain-containing protein</fullName>
    </recommendedName>
</protein>
<dbReference type="EMBL" id="JBJQND010000001">
    <property type="protein sequence ID" value="KAL3889299.1"/>
    <property type="molecule type" value="Genomic_DNA"/>
</dbReference>
<dbReference type="SMART" id="SM00034">
    <property type="entry name" value="CLECT"/>
    <property type="match status" value="1"/>
</dbReference>
<name>A0ABD3XSV0_SINWO</name>
<dbReference type="PANTHER" id="PTHR22801:SF63">
    <property type="entry name" value="C-TYPE LECTIN DOMAIN-CONTAINING PROTEIN"/>
    <property type="match status" value="1"/>
</dbReference>
<keyword evidence="3" id="KW-1185">Reference proteome</keyword>
<comment type="caution">
    <text evidence="2">The sequence shown here is derived from an EMBL/GenBank/DDBJ whole genome shotgun (WGS) entry which is preliminary data.</text>
</comment>
<dbReference type="PANTHER" id="PTHR22801">
    <property type="entry name" value="LITHOSTATHINE"/>
    <property type="match status" value="1"/>
</dbReference>
<dbReference type="InterPro" id="IPR050801">
    <property type="entry name" value="Ca-Dep_Lectins_ImmuneDev"/>
</dbReference>
<dbReference type="Gene3D" id="3.10.100.10">
    <property type="entry name" value="Mannose-Binding Protein A, subunit A"/>
    <property type="match status" value="1"/>
</dbReference>
<dbReference type="InterPro" id="IPR016187">
    <property type="entry name" value="CTDL_fold"/>
</dbReference>
<sequence>MEKVLIKRIYELLMVVSYISASDFGNKWMLDHDFENNLDTSQLLWDKEGISSLLHCGSLCNSNTSCRSFFYHPSLKKCLGSQSYKRGLPSGQSMQMGWKYFTQSQQCDGNYTFNKTLGVCFKIHPETKTYEEAMKTCEAEGAKLIITRNKMEFDYVIDVLKAAGPLTYALNGLRKTISNGIITWKWWSGQIPSYMEWEPGQPDNFLLDETCGNFFAVPGYQYKFDDINCGWHSSFICQKYIYNNRYDTI</sequence>
<dbReference type="AlphaFoldDB" id="A0ABD3XSV0"/>
<feature type="domain" description="C-type lectin" evidence="1">
    <location>
        <begin position="116"/>
        <end position="238"/>
    </location>
</feature>
<organism evidence="2 3">
    <name type="scientific">Sinanodonta woodiana</name>
    <name type="common">Chinese pond mussel</name>
    <name type="synonym">Anodonta woodiana</name>
    <dbReference type="NCBI Taxonomy" id="1069815"/>
    <lineage>
        <taxon>Eukaryota</taxon>
        <taxon>Metazoa</taxon>
        <taxon>Spiralia</taxon>
        <taxon>Lophotrochozoa</taxon>
        <taxon>Mollusca</taxon>
        <taxon>Bivalvia</taxon>
        <taxon>Autobranchia</taxon>
        <taxon>Heteroconchia</taxon>
        <taxon>Palaeoheterodonta</taxon>
        <taxon>Unionida</taxon>
        <taxon>Unionoidea</taxon>
        <taxon>Unionidae</taxon>
        <taxon>Unioninae</taxon>
        <taxon>Sinanodonta</taxon>
    </lineage>
</organism>
<dbReference type="PROSITE" id="PS50041">
    <property type="entry name" value="C_TYPE_LECTIN_2"/>
    <property type="match status" value="1"/>
</dbReference>
<evidence type="ECO:0000259" key="1">
    <source>
        <dbReference type="PROSITE" id="PS50041"/>
    </source>
</evidence>